<keyword evidence="2" id="KW-0282">Flagellum</keyword>
<dbReference type="InterPro" id="IPR036429">
    <property type="entry name" value="SpoA-like_sf"/>
</dbReference>
<name>A0AAU7DFQ7_9BACT</name>
<gene>
    <name evidence="2" type="ORF">P8935_16555</name>
</gene>
<dbReference type="AlphaFoldDB" id="A0AAU7DFQ7"/>
<organism evidence="2">
    <name type="scientific">Telmatobacter sp. DSM 110680</name>
    <dbReference type="NCBI Taxonomy" id="3036704"/>
    <lineage>
        <taxon>Bacteria</taxon>
        <taxon>Pseudomonadati</taxon>
        <taxon>Acidobacteriota</taxon>
        <taxon>Terriglobia</taxon>
        <taxon>Terriglobales</taxon>
        <taxon>Acidobacteriaceae</taxon>
        <taxon>Telmatobacter</taxon>
    </lineage>
</organism>
<dbReference type="RefSeq" id="WP_348261403.1">
    <property type="nucleotide sequence ID" value="NZ_CP121196.1"/>
</dbReference>
<dbReference type="SUPFAM" id="SSF101801">
    <property type="entry name" value="Surface presentation of antigens (SPOA)"/>
    <property type="match status" value="1"/>
</dbReference>
<protein>
    <submittedName>
        <fullName evidence="2">FliM/FliN family flagellar motor switch protein</fullName>
    </submittedName>
</protein>
<accession>A0AAU7DFQ7</accession>
<dbReference type="EMBL" id="CP121196">
    <property type="protein sequence ID" value="XBH16176.1"/>
    <property type="molecule type" value="Genomic_DNA"/>
</dbReference>
<dbReference type="Pfam" id="PF01052">
    <property type="entry name" value="FliMN_C"/>
    <property type="match status" value="1"/>
</dbReference>
<dbReference type="InterPro" id="IPR001543">
    <property type="entry name" value="FliN-like_C"/>
</dbReference>
<keyword evidence="2" id="KW-0969">Cilium</keyword>
<evidence type="ECO:0000259" key="1">
    <source>
        <dbReference type="Pfam" id="PF01052"/>
    </source>
</evidence>
<dbReference type="Gene3D" id="2.30.330.10">
    <property type="entry name" value="SpoA-like"/>
    <property type="match status" value="1"/>
</dbReference>
<evidence type="ECO:0000313" key="2">
    <source>
        <dbReference type="EMBL" id="XBH16176.1"/>
    </source>
</evidence>
<keyword evidence="2" id="KW-0966">Cell projection</keyword>
<feature type="domain" description="Flagellar motor switch protein FliN-like C-terminal" evidence="1">
    <location>
        <begin position="45"/>
        <end position="112"/>
    </location>
</feature>
<reference evidence="2" key="1">
    <citation type="submission" date="2023-03" db="EMBL/GenBank/DDBJ databases">
        <title>Edaphobacter sp.</title>
        <authorList>
            <person name="Huber K.J."/>
            <person name="Papendorf J."/>
            <person name="Pilke C."/>
            <person name="Bunk B."/>
            <person name="Sproeer C."/>
            <person name="Pester M."/>
        </authorList>
    </citation>
    <scope>NUCLEOTIDE SEQUENCE</scope>
    <source>
        <strain evidence="2">DSM 110680</strain>
    </source>
</reference>
<sequence>MATQSQLSTISTANGLAEMKTEAVLAQPSPAPPVEGVLSINPLVARLPVEIDVAVPVRGFRVRNLLNLSAGTVIASKWMNGDDMPLGTHGAQLAWAEFEVIDQLLAVRITRLL</sequence>
<proteinExistence type="predicted"/>